<dbReference type="Proteomes" id="UP001165190">
    <property type="component" value="Unassembled WGS sequence"/>
</dbReference>
<reference evidence="1" key="1">
    <citation type="submission" date="2023-05" db="EMBL/GenBank/DDBJ databases">
        <title>Genome and transcriptome analyses reveal genes involved in the formation of fine ridges on petal epidermal cells in Hibiscus trionum.</title>
        <authorList>
            <person name="Koshimizu S."/>
            <person name="Masuda S."/>
            <person name="Ishii T."/>
            <person name="Shirasu K."/>
            <person name="Hoshino A."/>
            <person name="Arita M."/>
        </authorList>
    </citation>
    <scope>NUCLEOTIDE SEQUENCE</scope>
    <source>
        <strain evidence="1">Hamamatsu line</strain>
    </source>
</reference>
<accession>A0A9W7LYJ7</accession>
<dbReference type="PANTHER" id="PTHR34066:SF1">
    <property type="entry name" value="DUF1764 FAMILY PROTEIN"/>
    <property type="match status" value="1"/>
</dbReference>
<evidence type="ECO:0000313" key="2">
    <source>
        <dbReference type="Proteomes" id="UP001165190"/>
    </source>
</evidence>
<dbReference type="InterPro" id="IPR013885">
    <property type="entry name" value="DUF1764_euk"/>
</dbReference>
<proteinExistence type="predicted"/>
<evidence type="ECO:0000313" key="1">
    <source>
        <dbReference type="EMBL" id="GMI81123.1"/>
    </source>
</evidence>
<organism evidence="1 2">
    <name type="scientific">Hibiscus trionum</name>
    <name type="common">Flower of an hour</name>
    <dbReference type="NCBI Taxonomy" id="183268"/>
    <lineage>
        <taxon>Eukaryota</taxon>
        <taxon>Viridiplantae</taxon>
        <taxon>Streptophyta</taxon>
        <taxon>Embryophyta</taxon>
        <taxon>Tracheophyta</taxon>
        <taxon>Spermatophyta</taxon>
        <taxon>Magnoliopsida</taxon>
        <taxon>eudicotyledons</taxon>
        <taxon>Gunneridae</taxon>
        <taxon>Pentapetalae</taxon>
        <taxon>rosids</taxon>
        <taxon>malvids</taxon>
        <taxon>Malvales</taxon>
        <taxon>Malvaceae</taxon>
        <taxon>Malvoideae</taxon>
        <taxon>Hibiscus</taxon>
    </lineage>
</organism>
<dbReference type="Pfam" id="PF08576">
    <property type="entry name" value="DUF1764"/>
    <property type="match status" value="1"/>
</dbReference>
<gene>
    <name evidence="1" type="ORF">HRI_001781600</name>
</gene>
<dbReference type="AlphaFoldDB" id="A0A9W7LYJ7"/>
<protein>
    <submittedName>
        <fullName evidence="1">Uncharacterized protein</fullName>
    </submittedName>
</protein>
<comment type="caution">
    <text evidence="1">The sequence shown here is derived from an EMBL/GenBank/DDBJ whole genome shotgun (WGS) entry which is preliminary data.</text>
</comment>
<dbReference type="PANTHER" id="PTHR34066">
    <property type="entry name" value="GROWTH FACTOR 2"/>
    <property type="match status" value="1"/>
</dbReference>
<dbReference type="EMBL" id="BSYR01000019">
    <property type="protein sequence ID" value="GMI81123.1"/>
    <property type="molecule type" value="Genomic_DNA"/>
</dbReference>
<keyword evidence="2" id="KW-1185">Reference proteome</keyword>
<name>A0A9W7LYJ7_HIBTR</name>
<dbReference type="OrthoDB" id="20835at2759"/>
<sequence length="106" mass="12177">MSFLFFWRFSNIFLGIEMDTKCGEKPRRRRERMGWNFESYGTATENTRLGHVCPWILGGCSSAIFHTRSSRPRKKTADGLTIYTEEELGNLMLGNGNTPLCPFDCD</sequence>